<evidence type="ECO:0008006" key="5">
    <source>
        <dbReference type="Google" id="ProtNLM"/>
    </source>
</evidence>
<dbReference type="RefSeq" id="WP_283426693.1">
    <property type="nucleotide sequence ID" value="NZ_FXTY01000005.1"/>
</dbReference>
<feature type="transmembrane region" description="Helical" evidence="2">
    <location>
        <begin position="53"/>
        <end position="73"/>
    </location>
</feature>
<comment type="caution">
    <text evidence="3">The sequence shown here is derived from an EMBL/GenBank/DDBJ whole genome shotgun (WGS) entry which is preliminary data.</text>
</comment>
<sequence length="412" mass="44206">MDQPDRTVEPHFSKPTFQILQMLVVLGLVAAVGYVALPQVLPVFTANPELNGFIFLVFLVGVAATFAQVLSLFRSVRWIEGFAGRLEGHDVANPPTLLAPLASLLRERGMHGQISSTSTSSILESVATRIDEGREITRYIVNLLIFLGLLGTFYGLATTVPAVVDTIKSLDLGGGESSIDVVSRLMDGLESQLGGMGVAFASSLLGLAGSLVVGLLELFASHGQNRFYRELEEWLSSFTRVGFSSGDGDGGDISVLGAAFEHMSGQLDQLRETMVQTAHVRGESGGDMAALLEAMHRMTDRLETQDAATQALLRIAEGQEKLVSQLSDGGGLDGGMDAESRMRLRSIDVQMLRILEEISAGRQESMTELRTELNGIARVLRRLGNAVDGESRGPVTKVQLKRPPAPKGGKEG</sequence>
<accession>A0ABY1P701</accession>
<evidence type="ECO:0000313" key="4">
    <source>
        <dbReference type="Proteomes" id="UP001157961"/>
    </source>
</evidence>
<reference evidence="3 4" key="1">
    <citation type="submission" date="2017-05" db="EMBL/GenBank/DDBJ databases">
        <authorList>
            <person name="Varghese N."/>
            <person name="Submissions S."/>
        </authorList>
    </citation>
    <scope>NUCLEOTIDE SEQUENCE [LARGE SCALE GENOMIC DNA]</scope>
    <source>
        <strain evidence="3 4">DSM 29734</strain>
    </source>
</reference>
<keyword evidence="2" id="KW-1133">Transmembrane helix</keyword>
<name>A0ABY1P701_9RHOB</name>
<evidence type="ECO:0000256" key="2">
    <source>
        <dbReference type="SAM" id="Phobius"/>
    </source>
</evidence>
<evidence type="ECO:0000313" key="3">
    <source>
        <dbReference type="EMBL" id="SMP26675.1"/>
    </source>
</evidence>
<keyword evidence="2" id="KW-0812">Transmembrane</keyword>
<evidence type="ECO:0000256" key="1">
    <source>
        <dbReference type="SAM" id="MobiDB-lite"/>
    </source>
</evidence>
<feature type="region of interest" description="Disordered" evidence="1">
    <location>
        <begin position="387"/>
        <end position="412"/>
    </location>
</feature>
<feature type="transmembrane region" description="Helical" evidence="2">
    <location>
        <begin position="139"/>
        <end position="164"/>
    </location>
</feature>
<protein>
    <recommendedName>
        <fullName evidence="5">Biopolymer transporter ExbB</fullName>
    </recommendedName>
</protein>
<proteinExistence type="predicted"/>
<organism evidence="3 4">
    <name type="scientific">Shimia sagamensis</name>
    <dbReference type="NCBI Taxonomy" id="1566352"/>
    <lineage>
        <taxon>Bacteria</taxon>
        <taxon>Pseudomonadati</taxon>
        <taxon>Pseudomonadota</taxon>
        <taxon>Alphaproteobacteria</taxon>
        <taxon>Rhodobacterales</taxon>
        <taxon>Roseobacteraceae</taxon>
    </lineage>
</organism>
<feature type="transmembrane region" description="Helical" evidence="2">
    <location>
        <begin position="193"/>
        <end position="219"/>
    </location>
</feature>
<dbReference type="Proteomes" id="UP001157961">
    <property type="component" value="Unassembled WGS sequence"/>
</dbReference>
<keyword evidence="4" id="KW-1185">Reference proteome</keyword>
<feature type="transmembrane region" description="Helical" evidence="2">
    <location>
        <begin position="20"/>
        <end position="41"/>
    </location>
</feature>
<gene>
    <name evidence="3" type="ORF">SAMN06265373_105290</name>
</gene>
<keyword evidence="2" id="KW-0472">Membrane</keyword>
<dbReference type="EMBL" id="FXTY01000005">
    <property type="protein sequence ID" value="SMP26675.1"/>
    <property type="molecule type" value="Genomic_DNA"/>
</dbReference>